<gene>
    <name evidence="1" type="ORF">BJY16_006178</name>
</gene>
<name>A0A7W7H2E5_9ACTN</name>
<comment type="caution">
    <text evidence="1">The sequence shown here is derived from an EMBL/GenBank/DDBJ whole genome shotgun (WGS) entry which is preliminary data.</text>
</comment>
<protein>
    <submittedName>
        <fullName evidence="1">Uncharacterized protein</fullName>
    </submittedName>
</protein>
<evidence type="ECO:0000313" key="2">
    <source>
        <dbReference type="Proteomes" id="UP000546162"/>
    </source>
</evidence>
<proteinExistence type="predicted"/>
<dbReference type="AlphaFoldDB" id="A0A7W7H2E5"/>
<reference evidence="1 2" key="1">
    <citation type="submission" date="2020-08" db="EMBL/GenBank/DDBJ databases">
        <title>Sequencing the genomes of 1000 actinobacteria strains.</title>
        <authorList>
            <person name="Klenk H.-P."/>
        </authorList>
    </citation>
    <scope>NUCLEOTIDE SEQUENCE [LARGE SCALE GENOMIC DNA]</scope>
    <source>
        <strain evidence="1 2">DSM 45809</strain>
    </source>
</reference>
<sequence>MEADARYRQDARLLAQIGEHLAEQLHPVTVRLPARLAAAAAQAWERDEPETAGPESPEQAVVRSFAAAFALLGIAVQESATAGDEVVVTLRPEQVASALVAAELQSDHRFLDRS</sequence>
<organism evidence="1 2">
    <name type="scientific">Actinoplanes octamycinicus</name>
    <dbReference type="NCBI Taxonomy" id="135948"/>
    <lineage>
        <taxon>Bacteria</taxon>
        <taxon>Bacillati</taxon>
        <taxon>Actinomycetota</taxon>
        <taxon>Actinomycetes</taxon>
        <taxon>Micromonosporales</taxon>
        <taxon>Micromonosporaceae</taxon>
        <taxon>Actinoplanes</taxon>
    </lineage>
</organism>
<evidence type="ECO:0000313" key="1">
    <source>
        <dbReference type="EMBL" id="MBB4742719.1"/>
    </source>
</evidence>
<dbReference type="EMBL" id="JACHNB010000001">
    <property type="protein sequence ID" value="MBB4742719.1"/>
    <property type="molecule type" value="Genomic_DNA"/>
</dbReference>
<dbReference type="Proteomes" id="UP000546162">
    <property type="component" value="Unassembled WGS sequence"/>
</dbReference>
<dbReference type="RefSeq" id="WP_185043049.1">
    <property type="nucleotide sequence ID" value="NZ_BAABFG010000005.1"/>
</dbReference>
<keyword evidence="2" id="KW-1185">Reference proteome</keyword>
<accession>A0A7W7H2E5</accession>